<evidence type="ECO:0000313" key="3">
    <source>
        <dbReference type="Proteomes" id="UP000253370"/>
    </source>
</evidence>
<protein>
    <recommendedName>
        <fullName evidence="4">DUF3137 domain-containing protein</fullName>
    </recommendedName>
</protein>
<dbReference type="RefSeq" id="WP_113288730.1">
    <property type="nucleotide sequence ID" value="NZ_QNTQ01000006.1"/>
</dbReference>
<proteinExistence type="predicted"/>
<dbReference type="Proteomes" id="UP000253370">
    <property type="component" value="Unassembled WGS sequence"/>
</dbReference>
<evidence type="ECO:0000256" key="1">
    <source>
        <dbReference type="SAM" id="Phobius"/>
    </source>
</evidence>
<reference evidence="2 3" key="1">
    <citation type="submission" date="2018-07" db="EMBL/GenBank/DDBJ databases">
        <title>Rhodosalinus sp. strain E84T genomic sequence and assembly.</title>
        <authorList>
            <person name="Liu Z.-W."/>
            <person name="Lu D.-C."/>
        </authorList>
    </citation>
    <scope>NUCLEOTIDE SEQUENCE [LARGE SCALE GENOMIC DNA]</scope>
    <source>
        <strain evidence="2 3">E84</strain>
    </source>
</reference>
<dbReference type="Pfam" id="PF11335">
    <property type="entry name" value="DUF3137"/>
    <property type="match status" value="1"/>
</dbReference>
<evidence type="ECO:0000313" key="2">
    <source>
        <dbReference type="EMBL" id="RBI85472.1"/>
    </source>
</evidence>
<keyword evidence="3" id="KW-1185">Reference proteome</keyword>
<dbReference type="OrthoDB" id="7746008at2"/>
<accession>A0A365U8V2</accession>
<keyword evidence="1" id="KW-0472">Membrane</keyword>
<comment type="caution">
    <text evidence="2">The sequence shown here is derived from an EMBL/GenBank/DDBJ whole genome shotgun (WGS) entry which is preliminary data.</text>
</comment>
<gene>
    <name evidence="2" type="ORF">DRV85_06930</name>
</gene>
<dbReference type="InterPro" id="IPR021484">
    <property type="entry name" value="DUF3137"/>
</dbReference>
<name>A0A365U8V2_9RHOB</name>
<dbReference type="EMBL" id="QNTQ01000006">
    <property type="protein sequence ID" value="RBI85472.1"/>
    <property type="molecule type" value="Genomic_DNA"/>
</dbReference>
<organism evidence="2 3">
    <name type="scientific">Rhodosalinus halophilus</name>
    <dbReference type="NCBI Taxonomy" id="2259333"/>
    <lineage>
        <taxon>Bacteria</taxon>
        <taxon>Pseudomonadati</taxon>
        <taxon>Pseudomonadota</taxon>
        <taxon>Alphaproteobacteria</taxon>
        <taxon>Rhodobacterales</taxon>
        <taxon>Paracoccaceae</taxon>
        <taxon>Rhodosalinus</taxon>
    </lineage>
</organism>
<dbReference type="AlphaFoldDB" id="A0A365U8V2"/>
<sequence>MEFTEKAPIEEGFAPVFQDRLAPELERLEETRQTLLAKAKRHAGIALAVAAALSLLSVVYGSGDVWVGPIVLMAFGGLAAWFLWRRQAHRWSGSMAEVVMPPVCDFLGGLSYDRAALDRFPLDRVVSLGLLDEHNRTSLQDRIEGSYRGTGFEMVEAHLRRRTRSAGDDDDDSSEKTVFKGLLFRIDVPEPAPTPILIARDFGSFGNKLNAFFASGRGRNMPRVEVDHPEFEQHFEMHAEDPEAARGYLPPEFLDNLIAIAKHESDEGLAGMTAGFQRDSFYLALARKTDFLELGGLRQPVGEIEGELHEVFEDLAMVRRIIDRLHGDAPEV</sequence>
<keyword evidence="1" id="KW-1133">Transmembrane helix</keyword>
<feature type="transmembrane region" description="Helical" evidence="1">
    <location>
        <begin position="42"/>
        <end position="60"/>
    </location>
</feature>
<keyword evidence="1" id="KW-0812">Transmembrane</keyword>
<evidence type="ECO:0008006" key="4">
    <source>
        <dbReference type="Google" id="ProtNLM"/>
    </source>
</evidence>
<feature type="transmembrane region" description="Helical" evidence="1">
    <location>
        <begin position="66"/>
        <end position="84"/>
    </location>
</feature>